<dbReference type="InterPro" id="IPR017452">
    <property type="entry name" value="GPCR_Rhodpsn_7TM"/>
</dbReference>
<dbReference type="InterPro" id="IPR000276">
    <property type="entry name" value="GPCR_Rhodpsn"/>
</dbReference>
<feature type="transmembrane region" description="Helical" evidence="8">
    <location>
        <begin position="261"/>
        <end position="285"/>
    </location>
</feature>
<gene>
    <name evidence="10" type="ORF">RRG08_005485</name>
</gene>
<keyword evidence="6" id="KW-0675">Receptor</keyword>
<evidence type="ECO:0000256" key="5">
    <source>
        <dbReference type="ARBA" id="ARBA00023136"/>
    </source>
</evidence>
<dbReference type="GO" id="GO:0004930">
    <property type="term" value="F:G protein-coupled receptor activity"/>
    <property type="evidence" value="ECO:0007669"/>
    <property type="project" value="UniProtKB-KW"/>
</dbReference>
<keyword evidence="11" id="KW-1185">Reference proteome</keyword>
<protein>
    <recommendedName>
        <fullName evidence="9">G-protein coupled receptors family 1 profile domain-containing protein</fullName>
    </recommendedName>
</protein>
<evidence type="ECO:0000256" key="6">
    <source>
        <dbReference type="ARBA" id="ARBA00023170"/>
    </source>
</evidence>
<dbReference type="PANTHER" id="PTHR24243">
    <property type="entry name" value="G-PROTEIN COUPLED RECEPTOR"/>
    <property type="match status" value="1"/>
</dbReference>
<proteinExistence type="predicted"/>
<evidence type="ECO:0000256" key="1">
    <source>
        <dbReference type="ARBA" id="ARBA00004141"/>
    </source>
</evidence>
<keyword evidence="4" id="KW-0297">G-protein coupled receptor</keyword>
<dbReference type="Proteomes" id="UP001283361">
    <property type="component" value="Unassembled WGS sequence"/>
</dbReference>
<evidence type="ECO:0000256" key="3">
    <source>
        <dbReference type="ARBA" id="ARBA00022989"/>
    </source>
</evidence>
<dbReference type="PRINTS" id="PR00237">
    <property type="entry name" value="GPCRRHODOPSN"/>
</dbReference>
<evidence type="ECO:0000259" key="9">
    <source>
        <dbReference type="PROSITE" id="PS50262"/>
    </source>
</evidence>
<dbReference type="SUPFAM" id="SSF81321">
    <property type="entry name" value="Family A G protein-coupled receptor-like"/>
    <property type="match status" value="1"/>
</dbReference>
<evidence type="ECO:0000256" key="2">
    <source>
        <dbReference type="ARBA" id="ARBA00022692"/>
    </source>
</evidence>
<comment type="caution">
    <text evidence="10">The sequence shown here is derived from an EMBL/GenBank/DDBJ whole genome shotgun (WGS) entry which is preliminary data.</text>
</comment>
<dbReference type="Pfam" id="PF00001">
    <property type="entry name" value="7tm_1"/>
    <property type="match status" value="1"/>
</dbReference>
<sequence>MAVTSVKYAFYGHGSLSFTDNIIVMRYQNLLAQSILGKINDTGWAKSNYIGVEELGQFPCQDGFLSTETSVLTRAWFVAAALIRNSAVREVFPHPPGQVSSSSAVVPRPVLAGRGSSEGEMLSQYPNLNSESQSRVMRSALADALSSVISSVAASIGDTPYTSQTSGDKNSTVTNHQNMSYGDGSIFVMTSESNAENNDSSPNQSDSDGNFTAPFTTPEYLLIWVTAANLLVFLAGVLGNVLVIVVVLCVREMKTATNLCLMNLSVADLLVLLICQPSAMLEFIYEEQWLLGQVMSKLASGWSAKGKEINLHTWWKKIVKPQRSITTLIWSGLSRV</sequence>
<dbReference type="PANTHER" id="PTHR24243:SF233">
    <property type="entry name" value="THYROTROPIN-RELEASING HORMONE RECEPTOR"/>
    <property type="match status" value="1"/>
</dbReference>
<comment type="subcellular location">
    <subcellularLocation>
        <location evidence="1">Membrane</location>
        <topology evidence="1">Multi-pass membrane protein</topology>
    </subcellularLocation>
</comment>
<reference evidence="10" key="1">
    <citation type="journal article" date="2023" name="G3 (Bethesda)">
        <title>A reference genome for the long-term kleptoplast-retaining sea slug Elysia crispata morphotype clarki.</title>
        <authorList>
            <person name="Eastman K.E."/>
            <person name="Pendleton A.L."/>
            <person name="Shaikh M.A."/>
            <person name="Suttiyut T."/>
            <person name="Ogas R."/>
            <person name="Tomko P."/>
            <person name="Gavelis G."/>
            <person name="Widhalm J.R."/>
            <person name="Wisecaver J.H."/>
        </authorList>
    </citation>
    <scope>NUCLEOTIDE SEQUENCE</scope>
    <source>
        <strain evidence="10">ECLA1</strain>
    </source>
</reference>
<feature type="transmembrane region" description="Helical" evidence="8">
    <location>
        <begin position="221"/>
        <end position="249"/>
    </location>
</feature>
<organism evidence="10 11">
    <name type="scientific">Elysia crispata</name>
    <name type="common">lettuce slug</name>
    <dbReference type="NCBI Taxonomy" id="231223"/>
    <lineage>
        <taxon>Eukaryota</taxon>
        <taxon>Metazoa</taxon>
        <taxon>Spiralia</taxon>
        <taxon>Lophotrochozoa</taxon>
        <taxon>Mollusca</taxon>
        <taxon>Gastropoda</taxon>
        <taxon>Heterobranchia</taxon>
        <taxon>Euthyneura</taxon>
        <taxon>Panpulmonata</taxon>
        <taxon>Sacoglossa</taxon>
        <taxon>Placobranchoidea</taxon>
        <taxon>Plakobranchidae</taxon>
        <taxon>Elysia</taxon>
    </lineage>
</organism>
<keyword evidence="2 8" id="KW-0812">Transmembrane</keyword>
<name>A0AAE1CQW6_9GAST</name>
<dbReference type="AlphaFoldDB" id="A0AAE1CQW6"/>
<keyword evidence="5 8" id="KW-0472">Membrane</keyword>
<dbReference type="GO" id="GO:0005886">
    <property type="term" value="C:plasma membrane"/>
    <property type="evidence" value="ECO:0007669"/>
    <property type="project" value="TreeGrafter"/>
</dbReference>
<dbReference type="EMBL" id="JAWDGP010007160">
    <property type="protein sequence ID" value="KAK3729113.1"/>
    <property type="molecule type" value="Genomic_DNA"/>
</dbReference>
<dbReference type="Gene3D" id="1.20.1070.10">
    <property type="entry name" value="Rhodopsin 7-helix transmembrane proteins"/>
    <property type="match status" value="1"/>
</dbReference>
<accession>A0AAE1CQW6</accession>
<evidence type="ECO:0000256" key="8">
    <source>
        <dbReference type="SAM" id="Phobius"/>
    </source>
</evidence>
<evidence type="ECO:0000313" key="11">
    <source>
        <dbReference type="Proteomes" id="UP001283361"/>
    </source>
</evidence>
<keyword evidence="7" id="KW-0807">Transducer</keyword>
<keyword evidence="3 8" id="KW-1133">Transmembrane helix</keyword>
<dbReference type="PROSITE" id="PS50262">
    <property type="entry name" value="G_PROTEIN_RECEP_F1_2"/>
    <property type="match status" value="1"/>
</dbReference>
<evidence type="ECO:0000256" key="7">
    <source>
        <dbReference type="ARBA" id="ARBA00023224"/>
    </source>
</evidence>
<evidence type="ECO:0000313" key="10">
    <source>
        <dbReference type="EMBL" id="KAK3729113.1"/>
    </source>
</evidence>
<evidence type="ECO:0000256" key="4">
    <source>
        <dbReference type="ARBA" id="ARBA00023040"/>
    </source>
</evidence>
<feature type="domain" description="G-protein coupled receptors family 1 profile" evidence="9">
    <location>
        <begin position="239"/>
        <end position="298"/>
    </location>
</feature>